<name>A0A2G8KA95_STIJA</name>
<evidence type="ECO:0000313" key="3">
    <source>
        <dbReference type="EMBL" id="PIK44936.1"/>
    </source>
</evidence>
<dbReference type="GO" id="GO:0015035">
    <property type="term" value="F:protein-disulfide reductase activity"/>
    <property type="evidence" value="ECO:0007669"/>
    <property type="project" value="TreeGrafter"/>
</dbReference>
<keyword evidence="1" id="KW-0732">Signal</keyword>
<dbReference type="STRING" id="307972.A0A2G8KA95"/>
<dbReference type="Proteomes" id="UP000230750">
    <property type="component" value="Unassembled WGS sequence"/>
</dbReference>
<keyword evidence="4" id="KW-1185">Reference proteome</keyword>
<accession>A0A2G8KA95</accession>
<dbReference type="PANTHER" id="PTHR44340">
    <property type="entry name" value="DNAJ HOMOLOG SUBFAMILY C MEMBER 10"/>
    <property type="match status" value="1"/>
</dbReference>
<feature type="signal peptide" evidence="1">
    <location>
        <begin position="1"/>
        <end position="24"/>
    </location>
</feature>
<reference evidence="3 4" key="1">
    <citation type="journal article" date="2017" name="PLoS Biol.">
        <title>The sea cucumber genome provides insights into morphological evolution and visceral regeneration.</title>
        <authorList>
            <person name="Zhang X."/>
            <person name="Sun L."/>
            <person name="Yuan J."/>
            <person name="Sun Y."/>
            <person name="Gao Y."/>
            <person name="Zhang L."/>
            <person name="Li S."/>
            <person name="Dai H."/>
            <person name="Hamel J.F."/>
            <person name="Liu C."/>
            <person name="Yu Y."/>
            <person name="Liu S."/>
            <person name="Lin W."/>
            <person name="Guo K."/>
            <person name="Jin S."/>
            <person name="Xu P."/>
            <person name="Storey K.B."/>
            <person name="Huan P."/>
            <person name="Zhang T."/>
            <person name="Zhou Y."/>
            <person name="Zhang J."/>
            <person name="Lin C."/>
            <person name="Li X."/>
            <person name="Xing L."/>
            <person name="Huo D."/>
            <person name="Sun M."/>
            <person name="Wang L."/>
            <person name="Mercier A."/>
            <person name="Li F."/>
            <person name="Yang H."/>
            <person name="Xiang J."/>
        </authorList>
    </citation>
    <scope>NUCLEOTIDE SEQUENCE [LARGE SCALE GENOMIC DNA]</scope>
    <source>
        <strain evidence="3">Shaxun</strain>
        <tissue evidence="3">Muscle</tissue>
    </source>
</reference>
<gene>
    <name evidence="3" type="ORF">BSL78_18195</name>
</gene>
<comment type="caution">
    <text evidence="3">The sequence shown here is derived from an EMBL/GenBank/DDBJ whole genome shotgun (WGS) entry which is preliminary data.</text>
</comment>
<dbReference type="InterPro" id="IPR052460">
    <property type="entry name" value="ER_disulfide_reductase"/>
</dbReference>
<dbReference type="GO" id="GO:0016671">
    <property type="term" value="F:oxidoreductase activity, acting on a sulfur group of donors, disulfide as acceptor"/>
    <property type="evidence" value="ECO:0007669"/>
    <property type="project" value="TreeGrafter"/>
</dbReference>
<dbReference type="CDD" id="cd06257">
    <property type="entry name" value="DnaJ"/>
    <property type="match status" value="1"/>
</dbReference>
<protein>
    <submittedName>
        <fullName evidence="3">Putative dnaJ-like subfamily C member 10</fullName>
    </submittedName>
</protein>
<dbReference type="GO" id="GO:0005788">
    <property type="term" value="C:endoplasmic reticulum lumen"/>
    <property type="evidence" value="ECO:0007669"/>
    <property type="project" value="TreeGrafter"/>
</dbReference>
<dbReference type="AlphaFoldDB" id="A0A2G8KA95"/>
<dbReference type="Pfam" id="PF00226">
    <property type="entry name" value="DnaJ"/>
    <property type="match status" value="1"/>
</dbReference>
<feature type="chain" id="PRO_5013762155" evidence="1">
    <location>
        <begin position="25"/>
        <end position="148"/>
    </location>
</feature>
<dbReference type="InterPro" id="IPR036869">
    <property type="entry name" value="J_dom_sf"/>
</dbReference>
<feature type="domain" description="J" evidence="2">
    <location>
        <begin position="31"/>
        <end position="96"/>
    </location>
</feature>
<dbReference type="Gene3D" id="1.10.287.110">
    <property type="entry name" value="DnaJ domain"/>
    <property type="match status" value="1"/>
</dbReference>
<dbReference type="PROSITE" id="PS50076">
    <property type="entry name" value="DNAJ_2"/>
    <property type="match status" value="1"/>
</dbReference>
<dbReference type="PRINTS" id="PR00625">
    <property type="entry name" value="JDOMAIN"/>
</dbReference>
<dbReference type="SMART" id="SM00271">
    <property type="entry name" value="DnaJ"/>
    <property type="match status" value="1"/>
</dbReference>
<organism evidence="3 4">
    <name type="scientific">Stichopus japonicus</name>
    <name type="common">Sea cucumber</name>
    <dbReference type="NCBI Taxonomy" id="307972"/>
    <lineage>
        <taxon>Eukaryota</taxon>
        <taxon>Metazoa</taxon>
        <taxon>Echinodermata</taxon>
        <taxon>Eleutherozoa</taxon>
        <taxon>Echinozoa</taxon>
        <taxon>Holothuroidea</taxon>
        <taxon>Aspidochirotacea</taxon>
        <taxon>Aspidochirotida</taxon>
        <taxon>Stichopodidae</taxon>
        <taxon>Apostichopus</taxon>
    </lineage>
</organism>
<dbReference type="GO" id="GO:0051787">
    <property type="term" value="F:misfolded protein binding"/>
    <property type="evidence" value="ECO:0007669"/>
    <property type="project" value="TreeGrafter"/>
</dbReference>
<dbReference type="SUPFAM" id="SSF46565">
    <property type="entry name" value="Chaperone J-domain"/>
    <property type="match status" value="1"/>
</dbReference>
<evidence type="ECO:0000259" key="2">
    <source>
        <dbReference type="PROSITE" id="PS50076"/>
    </source>
</evidence>
<dbReference type="OrthoDB" id="5810603at2759"/>
<sequence length="148" mass="17231">MGSYNPFRLILVSLLCLMIAVVLSTVNSSEDFYELLGIERDATTKDIRRAFKKIALSEHPDKNPDDPKAHEKFVKINRAYEVLKDDDLRKKYDRFGEEGLKEDGQGQWNRYESWQFYKTEFGLYDEDPEVVTLSKTDFGKFKTLSNSS</sequence>
<dbReference type="InterPro" id="IPR001623">
    <property type="entry name" value="DnaJ_domain"/>
</dbReference>
<dbReference type="PROSITE" id="PS00636">
    <property type="entry name" value="DNAJ_1"/>
    <property type="match status" value="1"/>
</dbReference>
<dbReference type="PANTHER" id="PTHR44340:SF1">
    <property type="entry name" value="DNAJ HOMOLOG SUBFAMILY C MEMBER 10"/>
    <property type="match status" value="1"/>
</dbReference>
<evidence type="ECO:0000313" key="4">
    <source>
        <dbReference type="Proteomes" id="UP000230750"/>
    </source>
</evidence>
<dbReference type="InterPro" id="IPR018253">
    <property type="entry name" value="DnaJ_domain_CS"/>
</dbReference>
<dbReference type="EMBL" id="MRZV01000743">
    <property type="protein sequence ID" value="PIK44936.1"/>
    <property type="molecule type" value="Genomic_DNA"/>
</dbReference>
<proteinExistence type="predicted"/>
<dbReference type="FunFam" id="1.10.287.110:FF:000029">
    <property type="entry name" value="DnaJ homolog subfamily C member 10"/>
    <property type="match status" value="1"/>
</dbReference>
<evidence type="ECO:0000256" key="1">
    <source>
        <dbReference type="SAM" id="SignalP"/>
    </source>
</evidence>
<dbReference type="GO" id="GO:0036498">
    <property type="term" value="P:IRE1-mediated unfolded protein response"/>
    <property type="evidence" value="ECO:0007669"/>
    <property type="project" value="TreeGrafter"/>
</dbReference>